<feature type="region of interest" description="Disordered" evidence="1">
    <location>
        <begin position="48"/>
        <end position="68"/>
    </location>
</feature>
<organism evidence="2 3">
    <name type="scientific">Triticum urartu</name>
    <name type="common">Red wild einkorn</name>
    <name type="synonym">Crithodium urartu</name>
    <dbReference type="NCBI Taxonomy" id="4572"/>
    <lineage>
        <taxon>Eukaryota</taxon>
        <taxon>Viridiplantae</taxon>
        <taxon>Streptophyta</taxon>
        <taxon>Embryophyta</taxon>
        <taxon>Tracheophyta</taxon>
        <taxon>Spermatophyta</taxon>
        <taxon>Magnoliopsida</taxon>
        <taxon>Liliopsida</taxon>
        <taxon>Poales</taxon>
        <taxon>Poaceae</taxon>
        <taxon>BOP clade</taxon>
        <taxon>Pooideae</taxon>
        <taxon>Triticodae</taxon>
        <taxon>Triticeae</taxon>
        <taxon>Triticinae</taxon>
        <taxon>Triticum</taxon>
    </lineage>
</organism>
<protein>
    <submittedName>
        <fullName evidence="2">Uncharacterized protein</fullName>
    </submittedName>
</protein>
<evidence type="ECO:0000256" key="1">
    <source>
        <dbReference type="SAM" id="MobiDB-lite"/>
    </source>
</evidence>
<sequence length="68" mass="7477">MRCFRRWMSPSSKVNVRRVSRFRSSKTDDASATEGKFGATFRRTLLASSSPPGSLTSERSKHGVVAGV</sequence>
<reference evidence="2" key="3">
    <citation type="submission" date="2022-06" db="UniProtKB">
        <authorList>
            <consortium name="EnsemblPlants"/>
        </authorList>
    </citation>
    <scope>IDENTIFICATION</scope>
</reference>
<dbReference type="Gramene" id="TuG1812G0200005706.01.T01">
    <property type="protein sequence ID" value="TuG1812G0200005706.01.T01"/>
    <property type="gene ID" value="TuG1812G0200005706.01"/>
</dbReference>
<feature type="compositionally biased region" description="Polar residues" evidence="1">
    <location>
        <begin position="48"/>
        <end position="57"/>
    </location>
</feature>
<dbReference type="AlphaFoldDB" id="A0A8R7PKW8"/>
<name>A0A8R7PKW8_TRIUA</name>
<dbReference type="Proteomes" id="UP000015106">
    <property type="component" value="Chromosome 2"/>
</dbReference>
<keyword evidence="3" id="KW-1185">Reference proteome</keyword>
<proteinExistence type="predicted"/>
<evidence type="ECO:0000313" key="2">
    <source>
        <dbReference type="EnsemblPlants" id="TuG1812G0200005706.01.T01"/>
    </source>
</evidence>
<accession>A0A8R7PKW8</accession>
<evidence type="ECO:0000313" key="3">
    <source>
        <dbReference type="Proteomes" id="UP000015106"/>
    </source>
</evidence>
<reference evidence="2" key="2">
    <citation type="submission" date="2018-03" db="EMBL/GenBank/DDBJ databases">
        <title>The Triticum urartu genome reveals the dynamic nature of wheat genome evolution.</title>
        <authorList>
            <person name="Ling H."/>
            <person name="Ma B."/>
            <person name="Shi X."/>
            <person name="Liu H."/>
            <person name="Dong L."/>
            <person name="Sun H."/>
            <person name="Cao Y."/>
            <person name="Gao Q."/>
            <person name="Zheng S."/>
            <person name="Li Y."/>
            <person name="Yu Y."/>
            <person name="Du H."/>
            <person name="Qi M."/>
            <person name="Li Y."/>
            <person name="Yu H."/>
            <person name="Cui Y."/>
            <person name="Wang N."/>
            <person name="Chen C."/>
            <person name="Wu H."/>
            <person name="Zhao Y."/>
            <person name="Zhang J."/>
            <person name="Li Y."/>
            <person name="Zhou W."/>
            <person name="Zhang B."/>
            <person name="Hu W."/>
            <person name="Eijk M."/>
            <person name="Tang J."/>
            <person name="Witsenboer H."/>
            <person name="Zhao S."/>
            <person name="Li Z."/>
            <person name="Zhang A."/>
            <person name="Wang D."/>
            <person name="Liang C."/>
        </authorList>
    </citation>
    <scope>NUCLEOTIDE SEQUENCE [LARGE SCALE GENOMIC DNA]</scope>
    <source>
        <strain evidence="2">cv. G1812</strain>
    </source>
</reference>
<dbReference type="EnsemblPlants" id="TuG1812G0200005706.01.T01">
    <property type="protein sequence ID" value="TuG1812G0200005706.01.T01"/>
    <property type="gene ID" value="TuG1812G0200005706.01"/>
</dbReference>
<reference evidence="3" key="1">
    <citation type="journal article" date="2013" name="Nature">
        <title>Draft genome of the wheat A-genome progenitor Triticum urartu.</title>
        <authorList>
            <person name="Ling H.Q."/>
            <person name="Zhao S."/>
            <person name="Liu D."/>
            <person name="Wang J."/>
            <person name="Sun H."/>
            <person name="Zhang C."/>
            <person name="Fan H."/>
            <person name="Li D."/>
            <person name="Dong L."/>
            <person name="Tao Y."/>
            <person name="Gao C."/>
            <person name="Wu H."/>
            <person name="Li Y."/>
            <person name="Cui Y."/>
            <person name="Guo X."/>
            <person name="Zheng S."/>
            <person name="Wang B."/>
            <person name="Yu K."/>
            <person name="Liang Q."/>
            <person name="Yang W."/>
            <person name="Lou X."/>
            <person name="Chen J."/>
            <person name="Feng M."/>
            <person name="Jian J."/>
            <person name="Zhang X."/>
            <person name="Luo G."/>
            <person name="Jiang Y."/>
            <person name="Liu J."/>
            <person name="Wang Z."/>
            <person name="Sha Y."/>
            <person name="Zhang B."/>
            <person name="Wu H."/>
            <person name="Tang D."/>
            <person name="Shen Q."/>
            <person name="Xue P."/>
            <person name="Zou S."/>
            <person name="Wang X."/>
            <person name="Liu X."/>
            <person name="Wang F."/>
            <person name="Yang Y."/>
            <person name="An X."/>
            <person name="Dong Z."/>
            <person name="Zhang K."/>
            <person name="Zhang X."/>
            <person name="Luo M.C."/>
            <person name="Dvorak J."/>
            <person name="Tong Y."/>
            <person name="Wang J."/>
            <person name="Yang H."/>
            <person name="Li Z."/>
            <person name="Wang D."/>
            <person name="Zhang A."/>
            <person name="Wang J."/>
        </authorList>
    </citation>
    <scope>NUCLEOTIDE SEQUENCE</scope>
    <source>
        <strain evidence="3">cv. G1812</strain>
    </source>
</reference>